<dbReference type="Pfam" id="PF12680">
    <property type="entry name" value="SnoaL_2"/>
    <property type="match status" value="1"/>
</dbReference>
<feature type="domain" description="SnoaL-like" evidence="1">
    <location>
        <begin position="12"/>
        <end position="109"/>
    </location>
</feature>
<dbReference type="SUPFAM" id="SSF54427">
    <property type="entry name" value="NTF2-like"/>
    <property type="match status" value="1"/>
</dbReference>
<name>A0A124E7R9_MYCTH</name>
<dbReference type="RefSeq" id="WP_003927440.1">
    <property type="nucleotide sequence ID" value="NZ_BCTB01000002.1"/>
</dbReference>
<reference evidence="2 3" key="1">
    <citation type="journal article" date="2016" name="Genome Announc.">
        <title>Draft Genome Sequences of Five Rapidly Growing Mycobacterium Species, M. thermoresistibile, M. fortuitum subsp. acetamidolyticum, M. canariasense, M. brisbanense, and M. novocastrense.</title>
        <authorList>
            <person name="Katahira K."/>
            <person name="Ogura Y."/>
            <person name="Gotoh Y."/>
            <person name="Hayashi T."/>
        </authorList>
    </citation>
    <scope>NUCLEOTIDE SEQUENCE [LARGE SCALE GENOMIC DNA]</scope>
    <source>
        <strain evidence="2 3">JCM6362</strain>
    </source>
</reference>
<sequence>MTFTRTEMIAVVERSPHTIEARDRHGWVDLFTPDARIEDPVGSRPHIGRDRIERFYDTFIGPRRLRLHPETDLVVGTTVLRDLRLEVTMAAGLPLDIPAFLRYDLAADGTELRIAALQAFWELPTMIGSFLRSGPRAVPAGLGLSRALLVNQGLSGAAGFLAGLRTLGSHGRKGFGGFLADAATGDEVAVRRRLARGARITLGDDEPMTATALLTRLAGTRASKVICAGGAVVARIERAGRRDIVIAHADPRPLTINRIRYFTEQPQG</sequence>
<accession>A0A124E7R9</accession>
<dbReference type="STRING" id="1797.RMCT_0406"/>
<dbReference type="OrthoDB" id="5735022at2"/>
<organism evidence="2 3">
    <name type="scientific">Mycolicibacterium thermoresistibile</name>
    <name type="common">Mycobacterium thermoresistibile</name>
    <dbReference type="NCBI Taxonomy" id="1797"/>
    <lineage>
        <taxon>Bacteria</taxon>
        <taxon>Bacillati</taxon>
        <taxon>Actinomycetota</taxon>
        <taxon>Actinomycetes</taxon>
        <taxon>Mycobacteriales</taxon>
        <taxon>Mycobacteriaceae</taxon>
        <taxon>Mycolicibacterium</taxon>
    </lineage>
</organism>
<comment type="caution">
    <text evidence="2">The sequence shown here is derived from an EMBL/GenBank/DDBJ whole genome shotgun (WGS) entry which is preliminary data.</text>
</comment>
<dbReference type="OMA" id="PMHLRYD"/>
<evidence type="ECO:0000313" key="3">
    <source>
        <dbReference type="Proteomes" id="UP000069654"/>
    </source>
</evidence>
<dbReference type="EMBL" id="BCTB01000002">
    <property type="protein sequence ID" value="GAT13435.1"/>
    <property type="molecule type" value="Genomic_DNA"/>
</dbReference>
<dbReference type="InterPro" id="IPR037401">
    <property type="entry name" value="SnoaL-like"/>
</dbReference>
<dbReference type="Proteomes" id="UP000069654">
    <property type="component" value="Unassembled WGS sequence"/>
</dbReference>
<reference evidence="3" key="2">
    <citation type="submission" date="2016-02" db="EMBL/GenBank/DDBJ databases">
        <title>Draft genome sequence of five rapidly growing Mycobacterium species.</title>
        <authorList>
            <person name="Katahira K."/>
            <person name="Gotou Y."/>
            <person name="Iida K."/>
            <person name="Ogura Y."/>
            <person name="Hayashi T."/>
        </authorList>
    </citation>
    <scope>NUCLEOTIDE SEQUENCE [LARGE SCALE GENOMIC DNA]</scope>
    <source>
        <strain evidence="3">JCM6362</strain>
    </source>
</reference>
<proteinExistence type="predicted"/>
<evidence type="ECO:0000313" key="2">
    <source>
        <dbReference type="EMBL" id="GAT13435.1"/>
    </source>
</evidence>
<protein>
    <submittedName>
        <fullName evidence="2">Nuclear transport factor 2</fullName>
    </submittedName>
</protein>
<dbReference type="InterPro" id="IPR032710">
    <property type="entry name" value="NTF2-like_dom_sf"/>
</dbReference>
<gene>
    <name evidence="2" type="ORF">RMCT_0406</name>
</gene>
<dbReference type="AlphaFoldDB" id="A0A124E7R9"/>
<dbReference type="Gene3D" id="3.10.450.50">
    <property type="match status" value="1"/>
</dbReference>
<evidence type="ECO:0000259" key="1">
    <source>
        <dbReference type="Pfam" id="PF12680"/>
    </source>
</evidence>